<accession>A0ABT5VS45</accession>
<sequence length="176" mass="19610">MKQSLFILFAIVIGFTSCDKVKDLKTKDFYDIELSKKTLVTVNTVKTASLKMEETFPFSETINLDFADISEIKEYLNKLEAVDVTSVNCTITELTGGEVRSLNVSVPDLDFDFDIPTVSLNQPLFVNFTTEQLDAIANTLLLNKKLQITITGAVTEQPVSFKIETTALVDVEVEIL</sequence>
<evidence type="ECO:0000313" key="2">
    <source>
        <dbReference type="Proteomes" id="UP001528920"/>
    </source>
</evidence>
<evidence type="ECO:0000313" key="1">
    <source>
        <dbReference type="EMBL" id="MDE5418248.1"/>
    </source>
</evidence>
<dbReference type="PROSITE" id="PS51257">
    <property type="entry name" value="PROKAR_LIPOPROTEIN"/>
    <property type="match status" value="1"/>
</dbReference>
<name>A0ABT5VS45_9BACT</name>
<comment type="caution">
    <text evidence="1">The sequence shown here is derived from an EMBL/GenBank/DDBJ whole genome shotgun (WGS) entry which is preliminary data.</text>
</comment>
<keyword evidence="2" id="KW-1185">Reference proteome</keyword>
<proteinExistence type="predicted"/>
<organism evidence="1 2">
    <name type="scientific">Paralabilibaculum antarcticum</name>
    <dbReference type="NCBI Taxonomy" id="2912572"/>
    <lineage>
        <taxon>Bacteria</taxon>
        <taxon>Pseudomonadati</taxon>
        <taxon>Bacteroidota</taxon>
        <taxon>Bacteroidia</taxon>
        <taxon>Marinilabiliales</taxon>
        <taxon>Marinifilaceae</taxon>
        <taxon>Paralabilibaculum</taxon>
    </lineage>
</organism>
<dbReference type="RefSeq" id="WP_275109574.1">
    <property type="nucleotide sequence ID" value="NZ_JAKJSC010000001.1"/>
</dbReference>
<protein>
    <recommendedName>
        <fullName evidence="3">Late embryogenesis abundant protein LEA-2 subgroup domain-containing protein</fullName>
    </recommendedName>
</protein>
<gene>
    <name evidence="1" type="ORF">L3049_09515</name>
</gene>
<reference evidence="1 2" key="1">
    <citation type="submission" date="2022-01" db="EMBL/GenBank/DDBJ databases">
        <title>Labilibaculum sp. nov, a marine bacterium isolated from Antarctica.</title>
        <authorList>
            <person name="Dai W."/>
        </authorList>
    </citation>
    <scope>NUCLEOTIDE SEQUENCE [LARGE SCALE GENOMIC DNA]</scope>
    <source>
        <strain evidence="1 2">DW002</strain>
    </source>
</reference>
<dbReference type="EMBL" id="JAKJSC010000001">
    <property type="protein sequence ID" value="MDE5418248.1"/>
    <property type="molecule type" value="Genomic_DNA"/>
</dbReference>
<evidence type="ECO:0008006" key="3">
    <source>
        <dbReference type="Google" id="ProtNLM"/>
    </source>
</evidence>
<dbReference type="Proteomes" id="UP001528920">
    <property type="component" value="Unassembled WGS sequence"/>
</dbReference>